<protein>
    <submittedName>
        <fullName evidence="2">Uncharacterized protein</fullName>
    </submittedName>
</protein>
<sequence>MCFPHTLVAPGRPGANWQDASGAGESDHPGQGGLIRLGGGADGTEDDCRIPGTVAAQRDPF</sequence>
<comment type="caution">
    <text evidence="2">The sequence shown here is derived from an EMBL/GenBank/DDBJ whole genome shotgun (WGS) entry which is preliminary data.</text>
</comment>
<feature type="compositionally biased region" description="Gly residues" evidence="1">
    <location>
        <begin position="30"/>
        <end position="42"/>
    </location>
</feature>
<organism evidence="2 3">
    <name type="scientific">Streptomyces nigrescens</name>
    <dbReference type="NCBI Taxonomy" id="1920"/>
    <lineage>
        <taxon>Bacteria</taxon>
        <taxon>Bacillati</taxon>
        <taxon>Actinomycetota</taxon>
        <taxon>Actinomycetes</taxon>
        <taxon>Kitasatosporales</taxon>
        <taxon>Streptomycetaceae</taxon>
        <taxon>Streptomyces</taxon>
    </lineage>
</organism>
<accession>A0A640TBM0</accession>
<gene>
    <name evidence="2" type="ORF">Sliba_16060</name>
</gene>
<proteinExistence type="predicted"/>
<evidence type="ECO:0000313" key="2">
    <source>
        <dbReference type="EMBL" id="GFE21153.1"/>
    </source>
</evidence>
<evidence type="ECO:0000313" key="3">
    <source>
        <dbReference type="Proteomes" id="UP000429552"/>
    </source>
</evidence>
<name>A0A640TBM0_STRNI</name>
<dbReference type="EMBL" id="BLIP01000001">
    <property type="protein sequence ID" value="GFE21153.1"/>
    <property type="molecule type" value="Genomic_DNA"/>
</dbReference>
<dbReference type="Proteomes" id="UP000429552">
    <property type="component" value="Unassembled WGS sequence"/>
</dbReference>
<evidence type="ECO:0000256" key="1">
    <source>
        <dbReference type="SAM" id="MobiDB-lite"/>
    </source>
</evidence>
<feature type="region of interest" description="Disordered" evidence="1">
    <location>
        <begin position="1"/>
        <end position="61"/>
    </location>
</feature>
<dbReference type="AlphaFoldDB" id="A0A640TBM0"/>
<reference evidence="2 3" key="1">
    <citation type="submission" date="2019-12" db="EMBL/GenBank/DDBJ databases">
        <title>Whole genome shotgun sequence of Streptomyces libani subsp. libani NBRC 13452.</title>
        <authorList>
            <person name="Ichikawa N."/>
            <person name="Kimura A."/>
            <person name="Kitahashi Y."/>
            <person name="Komaki H."/>
            <person name="Tamura T."/>
        </authorList>
    </citation>
    <scope>NUCLEOTIDE SEQUENCE [LARGE SCALE GENOMIC DNA]</scope>
    <source>
        <strain evidence="2 3">NBRC 13452</strain>
    </source>
</reference>